<keyword evidence="3" id="KW-1185">Reference proteome</keyword>
<evidence type="ECO:0000313" key="3">
    <source>
        <dbReference type="Proteomes" id="UP000600918"/>
    </source>
</evidence>
<sequence length="75" mass="8508">MVTRVDGCQCRADAFEYLHGKDFAPEANPSDLSDVHWMNEHPETISKPGTLDSMPRGFKDMRVSWPQDSLRSESP</sequence>
<organism evidence="2 3">
    <name type="scientific">Vespula pensylvanica</name>
    <name type="common">Western yellow jacket</name>
    <name type="synonym">Wasp</name>
    <dbReference type="NCBI Taxonomy" id="30213"/>
    <lineage>
        <taxon>Eukaryota</taxon>
        <taxon>Metazoa</taxon>
        <taxon>Ecdysozoa</taxon>
        <taxon>Arthropoda</taxon>
        <taxon>Hexapoda</taxon>
        <taxon>Insecta</taxon>
        <taxon>Pterygota</taxon>
        <taxon>Neoptera</taxon>
        <taxon>Endopterygota</taxon>
        <taxon>Hymenoptera</taxon>
        <taxon>Apocrita</taxon>
        <taxon>Aculeata</taxon>
        <taxon>Vespoidea</taxon>
        <taxon>Vespidae</taxon>
        <taxon>Vespinae</taxon>
        <taxon>Vespula</taxon>
    </lineage>
</organism>
<feature type="region of interest" description="Disordered" evidence="1">
    <location>
        <begin position="42"/>
        <end position="75"/>
    </location>
</feature>
<name>A0A834P9W7_VESPE</name>
<accession>A0A834P9W7</accession>
<reference evidence="2" key="1">
    <citation type="journal article" date="2020" name="G3 (Bethesda)">
        <title>High-Quality Assemblies for Three Invasive Social Wasps from the &lt;i&gt;Vespula&lt;/i&gt; Genus.</title>
        <authorList>
            <person name="Harrop T.W.R."/>
            <person name="Guhlin J."/>
            <person name="McLaughlin G.M."/>
            <person name="Permina E."/>
            <person name="Stockwell P."/>
            <person name="Gilligan J."/>
            <person name="Le Lec M.F."/>
            <person name="Gruber M.A.M."/>
            <person name="Quinn O."/>
            <person name="Lovegrove M."/>
            <person name="Duncan E.J."/>
            <person name="Remnant E.J."/>
            <person name="Van Eeckhoven J."/>
            <person name="Graham B."/>
            <person name="Knapp R.A."/>
            <person name="Langford K.W."/>
            <person name="Kronenberg Z."/>
            <person name="Press M.O."/>
            <person name="Eacker S.M."/>
            <person name="Wilson-Rankin E.E."/>
            <person name="Purcell J."/>
            <person name="Lester P.J."/>
            <person name="Dearden P.K."/>
        </authorList>
    </citation>
    <scope>NUCLEOTIDE SEQUENCE</scope>
    <source>
        <strain evidence="2">Volc-1</strain>
    </source>
</reference>
<evidence type="ECO:0000313" key="2">
    <source>
        <dbReference type="EMBL" id="KAF7434043.1"/>
    </source>
</evidence>
<proteinExistence type="predicted"/>
<evidence type="ECO:0000256" key="1">
    <source>
        <dbReference type="SAM" id="MobiDB-lite"/>
    </source>
</evidence>
<dbReference type="EMBL" id="JACSDY010000002">
    <property type="protein sequence ID" value="KAF7434043.1"/>
    <property type="molecule type" value="Genomic_DNA"/>
</dbReference>
<protein>
    <submittedName>
        <fullName evidence="2">Uncharacterized protein</fullName>
    </submittedName>
</protein>
<comment type="caution">
    <text evidence="2">The sequence shown here is derived from an EMBL/GenBank/DDBJ whole genome shotgun (WGS) entry which is preliminary data.</text>
</comment>
<dbReference type="AlphaFoldDB" id="A0A834P9W7"/>
<dbReference type="Proteomes" id="UP000600918">
    <property type="component" value="Unassembled WGS sequence"/>
</dbReference>
<gene>
    <name evidence="2" type="ORF">H0235_002234</name>
</gene>